<name>A0A1X1DE80_9GAMM</name>
<reference evidence="2 3" key="1">
    <citation type="journal article" date="2017" name="Antonie Van Leeuwenhoek">
        <title>Phylogenomic resolution of the bacterial genus Pantoea and its relationship with Erwinia and Tatumella.</title>
        <authorList>
            <person name="Palmer M."/>
            <person name="Steenkamp E.T."/>
            <person name="Coetzee M.P."/>
            <person name="Chan W.Y."/>
            <person name="van Zyl E."/>
            <person name="De Maayer P."/>
            <person name="Coutinho T.A."/>
            <person name="Blom J."/>
            <person name="Smits T.H."/>
            <person name="Duffy B."/>
            <person name="Venter S.N."/>
        </authorList>
    </citation>
    <scope>NUCLEOTIDE SEQUENCE [LARGE SCALE GENOMIC DNA]</scope>
    <source>
        <strain evidence="2 3">LMG 26277</strain>
    </source>
</reference>
<organism evidence="2 3">
    <name type="scientific">Pantoea wallisii</name>
    <dbReference type="NCBI Taxonomy" id="1076551"/>
    <lineage>
        <taxon>Bacteria</taxon>
        <taxon>Pseudomonadati</taxon>
        <taxon>Pseudomonadota</taxon>
        <taxon>Gammaproteobacteria</taxon>
        <taxon>Enterobacterales</taxon>
        <taxon>Erwiniaceae</taxon>
        <taxon>Pantoea</taxon>
    </lineage>
</organism>
<keyword evidence="1" id="KW-1133">Transmembrane helix</keyword>
<evidence type="ECO:0000256" key="1">
    <source>
        <dbReference type="SAM" id="Phobius"/>
    </source>
</evidence>
<feature type="transmembrane region" description="Helical" evidence="1">
    <location>
        <begin position="48"/>
        <end position="73"/>
    </location>
</feature>
<keyword evidence="1" id="KW-0472">Membrane</keyword>
<dbReference type="AlphaFoldDB" id="A0A1X1DE80"/>
<sequence length="84" mass="9850">MKRILLISGLSLIYAMLIPEMIFRFIPESIYMILGKLVNPLHIFPSTIDALIIAVILFSLFFAWVTVRLIIFIKNKMEHNKMKR</sequence>
<protein>
    <submittedName>
        <fullName evidence="2">Uncharacterized protein</fullName>
    </submittedName>
</protein>
<comment type="caution">
    <text evidence="2">The sequence shown here is derived from an EMBL/GenBank/DDBJ whole genome shotgun (WGS) entry which is preliminary data.</text>
</comment>
<gene>
    <name evidence="2" type="ORF">HA48_00740</name>
</gene>
<accession>A0A1X1DE80</accession>
<dbReference type="Proteomes" id="UP000193104">
    <property type="component" value="Unassembled WGS sequence"/>
</dbReference>
<proteinExistence type="predicted"/>
<evidence type="ECO:0000313" key="2">
    <source>
        <dbReference type="EMBL" id="ORM75023.1"/>
    </source>
</evidence>
<keyword evidence="1" id="KW-0812">Transmembrane</keyword>
<evidence type="ECO:0000313" key="3">
    <source>
        <dbReference type="Proteomes" id="UP000193104"/>
    </source>
</evidence>
<keyword evidence="3" id="KW-1185">Reference proteome</keyword>
<dbReference type="EMBL" id="MLFS01000002">
    <property type="protein sequence ID" value="ORM75023.1"/>
    <property type="molecule type" value="Genomic_DNA"/>
</dbReference>